<dbReference type="Pfam" id="PF10902">
    <property type="entry name" value="WYL_2"/>
    <property type="match status" value="1"/>
</dbReference>
<dbReference type="EMBL" id="KY683735">
    <property type="protein sequence ID" value="ASJ80306.1"/>
    <property type="molecule type" value="Genomic_DNA"/>
</dbReference>
<organism evidence="1 2">
    <name type="scientific">Escherichia phage ECD7</name>
    <dbReference type="NCBI Taxonomy" id="1981499"/>
    <lineage>
        <taxon>Viruses</taxon>
        <taxon>Duplodnaviria</taxon>
        <taxon>Heunggongvirae</taxon>
        <taxon>Uroviricota</taxon>
        <taxon>Caudoviricetes</taxon>
        <taxon>Pantevenvirales</taxon>
        <taxon>Straboviridae</taxon>
        <taxon>Krischvirus</taxon>
        <taxon>Krischvirus ecd7</taxon>
    </lineage>
</organism>
<accession>A0A220NTQ7</accession>
<evidence type="ECO:0000313" key="2">
    <source>
        <dbReference type="Proteomes" id="UP000223392"/>
    </source>
</evidence>
<evidence type="ECO:0008006" key="3">
    <source>
        <dbReference type="Google" id="ProtNLM"/>
    </source>
</evidence>
<dbReference type="InterPro" id="IPR024401">
    <property type="entry name" value="WYL_prot"/>
</dbReference>
<proteinExistence type="predicted"/>
<protein>
    <recommendedName>
        <fullName evidence="3">Tail fibers protein</fullName>
    </recommendedName>
</protein>
<reference evidence="1 2" key="1">
    <citation type="journal article" date="2015" name="Bacteriophage">
        <title>A small-scale experiment of using phage-based probiotic dietary supplement for prevention of E. coli traveler's diarrhea.</title>
        <authorList>
            <person name="Aleshkin A.V."/>
            <person name="Rubalskii E.O."/>
            <person name="Volozhantsev N.V."/>
            <person name="Verevkin V.V."/>
            <person name="Svetoch E.A."/>
            <person name="Kiseleva I.A."/>
            <person name="Bochkareva S.S."/>
            <person name="Borisova O.Y."/>
            <person name="Popova A.V."/>
            <person name="Bogun A.G."/>
            <person name="Afanas'ev S.S."/>
        </authorList>
    </citation>
    <scope>NUCLEOTIDE SEQUENCE [LARGE SCALE GENOMIC DNA]</scope>
</reference>
<evidence type="ECO:0000313" key="1">
    <source>
        <dbReference type="EMBL" id="ASJ80306.1"/>
    </source>
</evidence>
<sequence length="106" mass="11875">MTEQIDNIALREALKKMFSVGTHSLQFTKKDGTVRDMIATRDPALMPFETYEKWLVPNVEKPRKESETSLPVYEIAVEGFRSIGLDSLINVDGLTPAQIVEIYGGS</sequence>
<gene>
    <name evidence="1" type="ORF">ECD7_00214</name>
</gene>
<keyword evidence="2" id="KW-1185">Reference proteome</keyword>
<name>A0A220NTQ7_9CAUD</name>
<dbReference type="Proteomes" id="UP000223392">
    <property type="component" value="Segment"/>
</dbReference>